<evidence type="ECO:0000259" key="1">
    <source>
        <dbReference type="Pfam" id="PF13860"/>
    </source>
</evidence>
<evidence type="ECO:0000313" key="2">
    <source>
        <dbReference type="EMBL" id="MCA9726807.1"/>
    </source>
</evidence>
<accession>A0A956RNX1</accession>
<dbReference type="EMBL" id="JAGQHR010000070">
    <property type="protein sequence ID" value="MCA9726807.1"/>
    <property type="molecule type" value="Genomic_DNA"/>
</dbReference>
<name>A0A956RNX1_UNCEI</name>
<dbReference type="InterPro" id="IPR025965">
    <property type="entry name" value="FlgD/Vpr_Ig-like"/>
</dbReference>
<dbReference type="AlphaFoldDB" id="A0A956RNX1"/>
<dbReference type="Proteomes" id="UP000697710">
    <property type="component" value="Unassembled WGS sequence"/>
</dbReference>
<organism evidence="2 3">
    <name type="scientific">Eiseniibacteriota bacterium</name>
    <dbReference type="NCBI Taxonomy" id="2212470"/>
    <lineage>
        <taxon>Bacteria</taxon>
        <taxon>Candidatus Eiseniibacteriota</taxon>
    </lineage>
</organism>
<feature type="domain" description="FlgD/Vpr Ig-like" evidence="1">
    <location>
        <begin position="1024"/>
        <end position="1075"/>
    </location>
</feature>
<reference evidence="2" key="1">
    <citation type="submission" date="2020-04" db="EMBL/GenBank/DDBJ databases">
        <authorList>
            <person name="Zhang T."/>
        </authorList>
    </citation>
    <scope>NUCLEOTIDE SEQUENCE</scope>
    <source>
        <strain evidence="2">HKST-UBA01</strain>
    </source>
</reference>
<dbReference type="Pfam" id="PF13860">
    <property type="entry name" value="FlgD_ig"/>
    <property type="match status" value="1"/>
</dbReference>
<comment type="caution">
    <text evidence="2">The sequence shown here is derived from an EMBL/GenBank/DDBJ whole genome shotgun (WGS) entry which is preliminary data.</text>
</comment>
<evidence type="ECO:0000313" key="3">
    <source>
        <dbReference type="Proteomes" id="UP000697710"/>
    </source>
</evidence>
<gene>
    <name evidence="2" type="ORF">KC729_03925</name>
</gene>
<protein>
    <recommendedName>
        <fullName evidence="1">FlgD/Vpr Ig-like domain-containing protein</fullName>
    </recommendedName>
</protein>
<sequence>MPTAAQERTARLARLLGSSLAAITVGVGGLVTTATVASASPVRSTVIPANMEDPEAVPGHVVGPLAAYSDTLYFGYVGEGGYAVEGERWTWDHGGADPLEGWFGQDVTEQTGTYFRRIDAGIWAGGGNGVPAPILVGSGSAWLGAFQDEADAMCWAGGLGYGSNWCQRLEGPTLTYSGSGNVDLSFRYFADVEPNFEYVRVLLRRGDGTEVSLNGDGFTGEHGAAGDPPAGAVFSTQIDDGDLAGANDFSIVFEFDSDSGWSDEDGEYDTTYGPFAVDDVSLSGALVGGDVAYGFESDLEGWTPVACPGTGSLMGVAPVASYVYDDCDCGLAGNVIELHDDDRQHPVGQHELAISNSVDVLHDVTPNLGSQGQALIFAEWNQYSDMPRANGVLYRPSWDYYPYECPITGAVGWSGRVGQSQFFYLPGPDCSQHQTIGTSNGVPGNVERIRFVYEIYSSCDRFGIPPTECTGGTNFTPLLDNVAIAFTRAPDAPYVIFSPSASGTRFRDTFAADGTLSPSSTGNCDATSNVNFGNTPPFVQGDSILVVGPVSTLSTRWEARLWFRMARKGPAQDQIAGYATWRDRVADGQDIENGAFAYAWMDSFQVYSTPGGTPARNQFVSYFREDDDDYDPVAGELKTGNEILPDGVFVPGSRLEYFVTANYIGKTDNYLWPDTSGGNFFEIRFLPEYRDDGGVWKFPSLLYVDSGRLGDKVDRMLNVALAGASPADPLPEYRLWDHYTYLDAGCCWGAPFARGGDLRSTSGATILQLLGYRGIILTAGDRHIPFWSDDFELFMDWMRALHCEGDSDPRGLIYNGDRAAESFEVDNRFGPRVGVGPPLSDPYRILAGDENYCVRIEDVVGSSYPPSMAVDAWGNGCPDERNYNVLSPIGSGVGGRAFENVGTGQVTQYQQITNDVNDSWEGIYRSVVSSVSYDHLAVREQGDECTPTFDRIIEAGAAELSAALNWIFGGNVPGLHEDPCEGVTDVGTQPEVTASGTTRLLPAQPNPFSPRTRLRYELAATGPATLSVFDVGGRRVRVLTSGVQQAGPHEVVWDGTDDRGTVLPAGVYWSQLEATGYRTNKRLVVLR</sequence>
<proteinExistence type="predicted"/>
<reference evidence="2" key="2">
    <citation type="journal article" date="2021" name="Microbiome">
        <title>Successional dynamics and alternative stable states in a saline activated sludge microbial community over 9 years.</title>
        <authorList>
            <person name="Wang Y."/>
            <person name="Ye J."/>
            <person name="Ju F."/>
            <person name="Liu L."/>
            <person name="Boyd J.A."/>
            <person name="Deng Y."/>
            <person name="Parks D.H."/>
            <person name="Jiang X."/>
            <person name="Yin X."/>
            <person name="Woodcroft B.J."/>
            <person name="Tyson G.W."/>
            <person name="Hugenholtz P."/>
            <person name="Polz M.F."/>
            <person name="Zhang T."/>
        </authorList>
    </citation>
    <scope>NUCLEOTIDE SEQUENCE</scope>
    <source>
        <strain evidence="2">HKST-UBA01</strain>
    </source>
</reference>
<dbReference type="Gene3D" id="2.60.40.4070">
    <property type="match status" value="1"/>
</dbReference>